<dbReference type="KEGG" id="pfer:IRI77_06060"/>
<proteinExistence type="predicted"/>
<accession>A0A7S7SLM3</accession>
<organism evidence="1 2">
    <name type="scientific">Paludibaculum fermentans</name>
    <dbReference type="NCBI Taxonomy" id="1473598"/>
    <lineage>
        <taxon>Bacteria</taxon>
        <taxon>Pseudomonadati</taxon>
        <taxon>Acidobacteriota</taxon>
        <taxon>Terriglobia</taxon>
        <taxon>Bryobacterales</taxon>
        <taxon>Bryobacteraceae</taxon>
        <taxon>Paludibaculum</taxon>
    </lineage>
</organism>
<evidence type="ECO:0000313" key="2">
    <source>
        <dbReference type="Proteomes" id="UP000593892"/>
    </source>
</evidence>
<dbReference type="AlphaFoldDB" id="A0A7S7SLM3"/>
<reference evidence="1 2" key="1">
    <citation type="submission" date="2020-10" db="EMBL/GenBank/DDBJ databases">
        <title>Complete genome sequence of Paludibaculum fermentans P105T, a facultatively anaerobic acidobacterium capable of dissimilatory Fe(III) reduction.</title>
        <authorList>
            <person name="Dedysh S.N."/>
            <person name="Beletsky A.V."/>
            <person name="Kulichevskaya I.S."/>
            <person name="Mardanov A.V."/>
            <person name="Ravin N.V."/>
        </authorList>
    </citation>
    <scope>NUCLEOTIDE SEQUENCE [LARGE SCALE GENOMIC DNA]</scope>
    <source>
        <strain evidence="1 2">P105</strain>
    </source>
</reference>
<dbReference type="EMBL" id="CP063849">
    <property type="protein sequence ID" value="QOY89514.1"/>
    <property type="molecule type" value="Genomic_DNA"/>
</dbReference>
<sequence>MDYDHLIQVLMESSKADWLWNDPRSIWTFKPDLNITLRETQTPTDGELRPFAEKWAREYPDQDARATQIELWYGASFVKEYGFVLVDGYRASLPFPRAADDLTITREQLAVASAVNCERDEFPRYISRFQVSG</sequence>
<keyword evidence="2" id="KW-1185">Reference proteome</keyword>
<protein>
    <submittedName>
        <fullName evidence="1">Uncharacterized protein</fullName>
    </submittedName>
</protein>
<evidence type="ECO:0000313" key="1">
    <source>
        <dbReference type="EMBL" id="QOY89514.1"/>
    </source>
</evidence>
<name>A0A7S7SLM3_PALFE</name>
<dbReference type="RefSeq" id="WP_194451176.1">
    <property type="nucleotide sequence ID" value="NZ_CP063849.1"/>
</dbReference>
<dbReference type="Proteomes" id="UP000593892">
    <property type="component" value="Chromosome"/>
</dbReference>
<gene>
    <name evidence="1" type="ORF">IRI77_06060</name>
</gene>